<evidence type="ECO:0000259" key="1">
    <source>
        <dbReference type="PROSITE" id="PS50195"/>
    </source>
</evidence>
<dbReference type="PANTHER" id="PTHR10555:SF170">
    <property type="entry name" value="FI18122P1"/>
    <property type="match status" value="1"/>
</dbReference>
<dbReference type="EMBL" id="SDRB02010880">
    <property type="protein sequence ID" value="THG03738.1"/>
    <property type="molecule type" value="Genomic_DNA"/>
</dbReference>
<name>A0A4S4DLB8_CAMSN</name>
<dbReference type="SUPFAM" id="SSF56112">
    <property type="entry name" value="Protein kinase-like (PK-like)"/>
    <property type="match status" value="1"/>
</dbReference>
<dbReference type="SUPFAM" id="SSF64268">
    <property type="entry name" value="PX domain"/>
    <property type="match status" value="1"/>
</dbReference>
<keyword evidence="3" id="KW-1185">Reference proteome</keyword>
<gene>
    <name evidence="2" type="ORF">TEA_005169</name>
</gene>
<evidence type="ECO:0000313" key="2">
    <source>
        <dbReference type="EMBL" id="THG03738.1"/>
    </source>
</evidence>
<dbReference type="STRING" id="542762.A0A4S4DLB8"/>
<reference evidence="2 3" key="1">
    <citation type="journal article" date="2018" name="Proc. Natl. Acad. Sci. U.S.A.">
        <title>Draft genome sequence of Camellia sinensis var. sinensis provides insights into the evolution of the tea genome and tea quality.</title>
        <authorList>
            <person name="Wei C."/>
            <person name="Yang H."/>
            <person name="Wang S."/>
            <person name="Zhao J."/>
            <person name="Liu C."/>
            <person name="Gao L."/>
            <person name="Xia E."/>
            <person name="Lu Y."/>
            <person name="Tai Y."/>
            <person name="She G."/>
            <person name="Sun J."/>
            <person name="Cao H."/>
            <person name="Tong W."/>
            <person name="Gao Q."/>
            <person name="Li Y."/>
            <person name="Deng W."/>
            <person name="Jiang X."/>
            <person name="Wang W."/>
            <person name="Chen Q."/>
            <person name="Zhang S."/>
            <person name="Li H."/>
            <person name="Wu J."/>
            <person name="Wang P."/>
            <person name="Li P."/>
            <person name="Shi C."/>
            <person name="Zheng F."/>
            <person name="Jian J."/>
            <person name="Huang B."/>
            <person name="Shan D."/>
            <person name="Shi M."/>
            <person name="Fang C."/>
            <person name="Yue Y."/>
            <person name="Li F."/>
            <person name="Li D."/>
            <person name="Wei S."/>
            <person name="Han B."/>
            <person name="Jiang C."/>
            <person name="Yin Y."/>
            <person name="Xia T."/>
            <person name="Zhang Z."/>
            <person name="Bennetzen J.L."/>
            <person name="Zhao S."/>
            <person name="Wan X."/>
        </authorList>
    </citation>
    <scope>NUCLEOTIDE SEQUENCE [LARGE SCALE GENOMIC DNA]</scope>
    <source>
        <strain evidence="3">cv. Shuchazao</strain>
        <tissue evidence="2">Leaf</tissue>
    </source>
</reference>
<comment type="caution">
    <text evidence="2">The sequence shown here is derived from an EMBL/GenBank/DDBJ whole genome shotgun (WGS) entry which is preliminary data.</text>
</comment>
<dbReference type="AlphaFoldDB" id="A0A4S4DLB8"/>
<dbReference type="Gene3D" id="3.30.1520.10">
    <property type="entry name" value="Phox-like domain"/>
    <property type="match status" value="1"/>
</dbReference>
<dbReference type="InterPro" id="IPR011009">
    <property type="entry name" value="Kinase-like_dom_sf"/>
</dbReference>
<protein>
    <recommendedName>
        <fullName evidence="1">PX domain-containing protein</fullName>
    </recommendedName>
</protein>
<dbReference type="PANTHER" id="PTHR10555">
    <property type="entry name" value="SORTING NEXIN"/>
    <property type="match status" value="1"/>
</dbReference>
<dbReference type="GO" id="GO:0016020">
    <property type="term" value="C:membrane"/>
    <property type="evidence" value="ECO:0007669"/>
    <property type="project" value="UniProtKB-ARBA"/>
</dbReference>
<proteinExistence type="predicted"/>
<dbReference type="Proteomes" id="UP000306102">
    <property type="component" value="Unassembled WGS sequence"/>
</dbReference>
<dbReference type="GO" id="GO:0035091">
    <property type="term" value="F:phosphatidylinositol binding"/>
    <property type="evidence" value="ECO:0007669"/>
    <property type="project" value="InterPro"/>
</dbReference>
<sequence>MVSYPDYSVETSPTNGFSDVTLTNTCIDAASNYFDAQLLSYAEKFRFSAEFIEMRRQALDIFVNRIASHHELQQSEDLRTFLQADELTMERARSQETGIFKTKPADLMQIFKLATDNFNEKNVPGKGGLGKVYKGVLSNNTKVAVK</sequence>
<dbReference type="Gene3D" id="3.30.200.20">
    <property type="entry name" value="Phosphorylase Kinase, domain 1"/>
    <property type="match status" value="1"/>
</dbReference>
<organism evidence="2 3">
    <name type="scientific">Camellia sinensis var. sinensis</name>
    <name type="common">China tea</name>
    <dbReference type="NCBI Taxonomy" id="542762"/>
    <lineage>
        <taxon>Eukaryota</taxon>
        <taxon>Viridiplantae</taxon>
        <taxon>Streptophyta</taxon>
        <taxon>Embryophyta</taxon>
        <taxon>Tracheophyta</taxon>
        <taxon>Spermatophyta</taxon>
        <taxon>Magnoliopsida</taxon>
        <taxon>eudicotyledons</taxon>
        <taxon>Gunneridae</taxon>
        <taxon>Pentapetalae</taxon>
        <taxon>asterids</taxon>
        <taxon>Ericales</taxon>
        <taxon>Theaceae</taxon>
        <taxon>Camellia</taxon>
    </lineage>
</organism>
<evidence type="ECO:0000313" key="3">
    <source>
        <dbReference type="Proteomes" id="UP000306102"/>
    </source>
</evidence>
<dbReference type="Pfam" id="PF00787">
    <property type="entry name" value="PX"/>
    <property type="match status" value="1"/>
</dbReference>
<dbReference type="PROSITE" id="PS50195">
    <property type="entry name" value="PX"/>
    <property type="match status" value="1"/>
</dbReference>
<dbReference type="GO" id="GO:0005768">
    <property type="term" value="C:endosome"/>
    <property type="evidence" value="ECO:0007669"/>
    <property type="project" value="UniProtKB-ARBA"/>
</dbReference>
<dbReference type="InterPro" id="IPR001683">
    <property type="entry name" value="PX_dom"/>
</dbReference>
<feature type="domain" description="PX" evidence="1">
    <location>
        <begin position="1"/>
        <end position="89"/>
    </location>
</feature>
<accession>A0A4S4DLB8</accession>
<dbReference type="InterPro" id="IPR036871">
    <property type="entry name" value="PX_dom_sf"/>
</dbReference>